<feature type="chain" id="PRO_5043338371" description="Rapid alkalinization factor" evidence="7">
    <location>
        <begin position="21"/>
        <end position="121"/>
    </location>
</feature>
<organism evidence="8 9">
    <name type="scientific">Rubroshorea leprosula</name>
    <dbReference type="NCBI Taxonomy" id="152421"/>
    <lineage>
        <taxon>Eukaryota</taxon>
        <taxon>Viridiplantae</taxon>
        <taxon>Streptophyta</taxon>
        <taxon>Embryophyta</taxon>
        <taxon>Tracheophyta</taxon>
        <taxon>Spermatophyta</taxon>
        <taxon>Magnoliopsida</taxon>
        <taxon>eudicotyledons</taxon>
        <taxon>Gunneridae</taxon>
        <taxon>Pentapetalae</taxon>
        <taxon>rosids</taxon>
        <taxon>malvids</taxon>
        <taxon>Malvales</taxon>
        <taxon>Dipterocarpaceae</taxon>
        <taxon>Rubroshorea</taxon>
    </lineage>
</organism>
<dbReference type="Proteomes" id="UP001054252">
    <property type="component" value="Unassembled WGS sequence"/>
</dbReference>
<reference evidence="8 9" key="1">
    <citation type="journal article" date="2021" name="Commun. Biol.">
        <title>The genome of Shorea leprosula (Dipterocarpaceae) highlights the ecological relevance of drought in aseasonal tropical rainforests.</title>
        <authorList>
            <person name="Ng K.K.S."/>
            <person name="Kobayashi M.J."/>
            <person name="Fawcett J.A."/>
            <person name="Hatakeyama M."/>
            <person name="Paape T."/>
            <person name="Ng C.H."/>
            <person name="Ang C.C."/>
            <person name="Tnah L.H."/>
            <person name="Lee C.T."/>
            <person name="Nishiyama T."/>
            <person name="Sese J."/>
            <person name="O'Brien M.J."/>
            <person name="Copetti D."/>
            <person name="Mohd Noor M.I."/>
            <person name="Ong R.C."/>
            <person name="Putra M."/>
            <person name="Sireger I.Z."/>
            <person name="Indrioko S."/>
            <person name="Kosugi Y."/>
            <person name="Izuno A."/>
            <person name="Isagi Y."/>
            <person name="Lee S.L."/>
            <person name="Shimizu K.K."/>
        </authorList>
    </citation>
    <scope>NUCLEOTIDE SEQUENCE [LARGE SCALE GENOMIC DNA]</scope>
    <source>
        <strain evidence="8">214</strain>
    </source>
</reference>
<evidence type="ECO:0000256" key="3">
    <source>
        <dbReference type="ARBA" id="ARBA00022525"/>
    </source>
</evidence>
<proteinExistence type="inferred from homology"/>
<feature type="signal peptide" evidence="7">
    <location>
        <begin position="1"/>
        <end position="20"/>
    </location>
</feature>
<dbReference type="GO" id="GO:0005179">
    <property type="term" value="F:hormone activity"/>
    <property type="evidence" value="ECO:0007669"/>
    <property type="project" value="UniProtKB-KW"/>
</dbReference>
<dbReference type="GO" id="GO:0009506">
    <property type="term" value="C:plasmodesma"/>
    <property type="evidence" value="ECO:0007669"/>
    <property type="project" value="TreeGrafter"/>
</dbReference>
<dbReference type="Pfam" id="PF05498">
    <property type="entry name" value="RALF"/>
    <property type="match status" value="1"/>
</dbReference>
<evidence type="ECO:0000256" key="7">
    <source>
        <dbReference type="SAM" id="SignalP"/>
    </source>
</evidence>
<dbReference type="GO" id="GO:0019722">
    <property type="term" value="P:calcium-mediated signaling"/>
    <property type="evidence" value="ECO:0007669"/>
    <property type="project" value="TreeGrafter"/>
</dbReference>
<keyword evidence="6" id="KW-1015">Disulfide bond</keyword>
<accession>A0AAV5IGM0</accession>
<comment type="similarity">
    <text evidence="2">Belongs to the plant rapid alkalinization factor (RALF) family.</text>
</comment>
<dbReference type="GO" id="GO:0005576">
    <property type="term" value="C:extracellular region"/>
    <property type="evidence" value="ECO:0007669"/>
    <property type="project" value="UniProtKB-SubCell"/>
</dbReference>
<dbReference type="PANTHER" id="PTHR33136">
    <property type="entry name" value="RAPID ALKALINIZATION FACTOR-LIKE"/>
    <property type="match status" value="1"/>
</dbReference>
<dbReference type="PANTHER" id="PTHR33136:SF89">
    <property type="entry name" value="PROTEIN RALF-LIKE 19"/>
    <property type="match status" value="1"/>
</dbReference>
<sequence length="121" mass="13622">MNLWLPLLLLLLSSATTSVAETSQWGRPHLPHVHRSDVSACHGPVGECLNREYEEARILDPEISRRALVQGPRHISYAALKQDNVPCNQRGRSYYNCGTSAKANPYQRGCSVITHCYRFTD</sequence>
<comment type="subcellular location">
    <subcellularLocation>
        <location evidence="1">Secreted</location>
    </subcellularLocation>
</comment>
<evidence type="ECO:0000313" key="8">
    <source>
        <dbReference type="EMBL" id="GKU96430.1"/>
    </source>
</evidence>
<dbReference type="InterPro" id="IPR008801">
    <property type="entry name" value="RALF"/>
</dbReference>
<keyword evidence="5 7" id="KW-0732">Signal</keyword>
<evidence type="ECO:0008006" key="10">
    <source>
        <dbReference type="Google" id="ProtNLM"/>
    </source>
</evidence>
<protein>
    <recommendedName>
        <fullName evidence="10">Rapid alkalinization factor</fullName>
    </recommendedName>
</protein>
<name>A0AAV5IGM0_9ROSI</name>
<evidence type="ECO:0000256" key="4">
    <source>
        <dbReference type="ARBA" id="ARBA00022702"/>
    </source>
</evidence>
<keyword evidence="9" id="KW-1185">Reference proteome</keyword>
<dbReference type="EMBL" id="BPVZ01000010">
    <property type="protein sequence ID" value="GKU96430.1"/>
    <property type="molecule type" value="Genomic_DNA"/>
</dbReference>
<comment type="caution">
    <text evidence="8">The sequence shown here is derived from an EMBL/GenBank/DDBJ whole genome shotgun (WGS) entry which is preliminary data.</text>
</comment>
<dbReference type="GO" id="GO:0040008">
    <property type="term" value="P:regulation of growth"/>
    <property type="evidence" value="ECO:0007669"/>
    <property type="project" value="UniProtKB-ARBA"/>
</dbReference>
<evidence type="ECO:0000256" key="2">
    <source>
        <dbReference type="ARBA" id="ARBA00009178"/>
    </source>
</evidence>
<keyword evidence="4" id="KW-0372">Hormone</keyword>
<evidence type="ECO:0000256" key="1">
    <source>
        <dbReference type="ARBA" id="ARBA00004613"/>
    </source>
</evidence>
<keyword evidence="3" id="KW-0964">Secreted</keyword>
<evidence type="ECO:0000256" key="5">
    <source>
        <dbReference type="ARBA" id="ARBA00022729"/>
    </source>
</evidence>
<evidence type="ECO:0000256" key="6">
    <source>
        <dbReference type="ARBA" id="ARBA00023157"/>
    </source>
</evidence>
<evidence type="ECO:0000313" key="9">
    <source>
        <dbReference type="Proteomes" id="UP001054252"/>
    </source>
</evidence>
<dbReference type="AlphaFoldDB" id="A0AAV5IGM0"/>
<gene>
    <name evidence="8" type="ORF">SLEP1_g9667</name>
</gene>